<dbReference type="Proteomes" id="UP000469523">
    <property type="component" value="Unassembled WGS sequence"/>
</dbReference>
<proteinExistence type="predicted"/>
<evidence type="ECO:0000313" key="1">
    <source>
        <dbReference type="EMBL" id="MSU00132.1"/>
    </source>
</evidence>
<dbReference type="AlphaFoldDB" id="A0A6N7XHD7"/>
<protein>
    <submittedName>
        <fullName evidence="1">Uncharacterized protein</fullName>
    </submittedName>
</protein>
<comment type="caution">
    <text evidence="1">The sequence shown here is derived from an EMBL/GenBank/DDBJ whole genome shotgun (WGS) entry which is preliminary data.</text>
</comment>
<dbReference type="Gene3D" id="3.40.50.10620">
    <property type="entry name" value="PH0156-like domains"/>
    <property type="match status" value="1"/>
</dbReference>
<dbReference type="RefSeq" id="WP_154438384.1">
    <property type="nucleotide sequence ID" value="NZ_VUNQ01000002.1"/>
</dbReference>
<name>A0A6N7XHD7_9FIRM</name>
<gene>
    <name evidence="1" type="ORF">FYJ83_01450</name>
</gene>
<keyword evidence="2" id="KW-1185">Reference proteome</keyword>
<organism evidence="1 2">
    <name type="scientific">Tissierella pigra</name>
    <dbReference type="NCBI Taxonomy" id="2607614"/>
    <lineage>
        <taxon>Bacteria</taxon>
        <taxon>Bacillati</taxon>
        <taxon>Bacillota</taxon>
        <taxon>Tissierellia</taxon>
        <taxon>Tissierellales</taxon>
        <taxon>Tissierellaceae</taxon>
        <taxon>Tissierella</taxon>
    </lineage>
</organism>
<sequence length="260" mass="30790">MKSLILCEGFDDMYILGYYLHKTDEWNRKNDIKISQLYDFPKVHFRNQGIEVYERGDEILAIWCVGGKDSFEESFKFLKRINENHPEEGFEKMFILTDRDDLEIKECLKVIEYQMQKCGLIIKDLENNHCNRLEYEVENEIYKLDIMPVIIPFDQTGALENVLIEAIRCTCEEDKLIVEKAEEYVDKLAESDIIDSYLKNPRQVLKSKFSSVISITNPDRSTALFNSLLMTHPWEEKQEIVKHFKIFNEVLNKISKTYME</sequence>
<reference evidence="1 2" key="1">
    <citation type="submission" date="2019-09" db="EMBL/GenBank/DDBJ databases">
        <title>In-depth cultivation of the pig gut microbiome towards novel bacterial diversity and tailored functional studies.</title>
        <authorList>
            <person name="Wylensek D."/>
            <person name="Hitch T.C.A."/>
            <person name="Clavel T."/>
        </authorList>
    </citation>
    <scope>NUCLEOTIDE SEQUENCE [LARGE SCALE GENOMIC DNA]</scope>
    <source>
        <strain evidence="1 2">WCA3-693-APC-4?</strain>
    </source>
</reference>
<dbReference type="EMBL" id="VUNQ01000002">
    <property type="protein sequence ID" value="MSU00132.1"/>
    <property type="molecule type" value="Genomic_DNA"/>
</dbReference>
<evidence type="ECO:0000313" key="2">
    <source>
        <dbReference type="Proteomes" id="UP000469523"/>
    </source>
</evidence>
<accession>A0A6N7XHD7</accession>